<evidence type="ECO:0000313" key="3">
    <source>
        <dbReference type="EMBL" id="PKU28974.1"/>
    </source>
</evidence>
<evidence type="ECO:0000259" key="2">
    <source>
        <dbReference type="PROSITE" id="PS50095"/>
    </source>
</evidence>
<reference evidence="4" key="2">
    <citation type="submission" date="2017-12" db="EMBL/GenBank/DDBJ databases">
        <title>Genome sequence of the Bar-tailed Godwit (Limosa lapponica baueri).</title>
        <authorList>
            <person name="Lima N.C.B."/>
            <person name="Parody-Merino A.M."/>
            <person name="Battley P.F."/>
            <person name="Fidler A.E."/>
            <person name="Prosdocimi F."/>
        </authorList>
    </citation>
    <scope>NUCLEOTIDE SEQUENCE [LARGE SCALE GENOMIC DNA]</scope>
</reference>
<accession>A0A2I0T5A0</accession>
<dbReference type="PANTHER" id="PTHR45901">
    <property type="entry name" value="PROTEIN CBG12474"/>
    <property type="match status" value="1"/>
</dbReference>
<sequence>MISAFEVEAVSLGELQKVLLRCEANAKSQCWYCDKVIVREAENNSEYVFNCESVSHGHVHHLSEMEKA</sequence>
<keyword evidence="4" id="KW-1185">Reference proteome</keyword>
<evidence type="ECO:0000313" key="4">
    <source>
        <dbReference type="Proteomes" id="UP000233556"/>
    </source>
</evidence>
<organism evidence="3 4">
    <name type="scientific">Limosa lapponica baueri</name>
    <dbReference type="NCBI Taxonomy" id="1758121"/>
    <lineage>
        <taxon>Eukaryota</taxon>
        <taxon>Metazoa</taxon>
        <taxon>Chordata</taxon>
        <taxon>Craniata</taxon>
        <taxon>Vertebrata</taxon>
        <taxon>Euteleostomi</taxon>
        <taxon>Archelosauria</taxon>
        <taxon>Archosauria</taxon>
        <taxon>Dinosauria</taxon>
        <taxon>Saurischia</taxon>
        <taxon>Theropoda</taxon>
        <taxon>Coelurosauria</taxon>
        <taxon>Aves</taxon>
        <taxon>Neognathae</taxon>
        <taxon>Neoaves</taxon>
        <taxon>Charadriiformes</taxon>
        <taxon>Scolopacidae</taxon>
        <taxon>Limosa</taxon>
    </lineage>
</organism>
<dbReference type="Pfam" id="PF01477">
    <property type="entry name" value="PLAT"/>
    <property type="match status" value="1"/>
</dbReference>
<feature type="domain" description="PLAT" evidence="2">
    <location>
        <begin position="1"/>
        <end position="68"/>
    </location>
</feature>
<dbReference type="OrthoDB" id="9895813at2759"/>
<reference evidence="4" key="1">
    <citation type="submission" date="2017-11" db="EMBL/GenBank/DDBJ databases">
        <authorList>
            <person name="Lima N.C."/>
            <person name="Parody-Merino A.M."/>
            <person name="Battley P.F."/>
            <person name="Fidler A.E."/>
            <person name="Prosdocimi F."/>
        </authorList>
    </citation>
    <scope>NUCLEOTIDE SEQUENCE [LARGE SCALE GENOMIC DNA]</scope>
</reference>
<comment type="caution">
    <text evidence="1">Lacks conserved residue(s) required for the propagation of feature annotation.</text>
</comment>
<dbReference type="AlphaFoldDB" id="A0A2I0T5A0"/>
<evidence type="ECO:0000256" key="1">
    <source>
        <dbReference type="PROSITE-ProRule" id="PRU00152"/>
    </source>
</evidence>
<dbReference type="SUPFAM" id="SSF49723">
    <property type="entry name" value="Lipase/lipooxygenase domain (PLAT/LH2 domain)"/>
    <property type="match status" value="1"/>
</dbReference>
<dbReference type="PROSITE" id="PS50095">
    <property type="entry name" value="PLAT"/>
    <property type="match status" value="1"/>
</dbReference>
<gene>
    <name evidence="3" type="ORF">llap_20722</name>
</gene>
<proteinExistence type="predicted"/>
<protein>
    <recommendedName>
        <fullName evidence="2">PLAT domain-containing protein</fullName>
    </recommendedName>
</protein>
<name>A0A2I0T5A0_LIMLA</name>
<dbReference type="Proteomes" id="UP000233556">
    <property type="component" value="Unassembled WGS sequence"/>
</dbReference>
<dbReference type="InterPro" id="IPR052970">
    <property type="entry name" value="Inner_ear_hair_cell_LOXHD"/>
</dbReference>
<dbReference type="PANTHER" id="PTHR45901:SF7">
    <property type="entry name" value="OXYGEN-REGULATED PROTEIN 1"/>
    <property type="match status" value="1"/>
</dbReference>
<dbReference type="Gene3D" id="2.60.60.20">
    <property type="entry name" value="PLAT/LH2 domain"/>
    <property type="match status" value="1"/>
</dbReference>
<dbReference type="EMBL" id="KZ518597">
    <property type="protein sequence ID" value="PKU28974.1"/>
    <property type="molecule type" value="Genomic_DNA"/>
</dbReference>
<dbReference type="InterPro" id="IPR001024">
    <property type="entry name" value="PLAT/LH2_dom"/>
</dbReference>
<dbReference type="InterPro" id="IPR036392">
    <property type="entry name" value="PLAT/LH2_dom_sf"/>
</dbReference>